<organism evidence="1 2">
    <name type="scientific">Sinomonas humi</name>
    <dbReference type="NCBI Taxonomy" id="1338436"/>
    <lineage>
        <taxon>Bacteria</taxon>
        <taxon>Bacillati</taxon>
        <taxon>Actinomycetota</taxon>
        <taxon>Actinomycetes</taxon>
        <taxon>Micrococcales</taxon>
        <taxon>Micrococcaceae</taxon>
        <taxon>Sinomonas</taxon>
    </lineage>
</organism>
<dbReference type="EMBL" id="JTDL01000143">
    <property type="protein sequence ID" value="KHL01301.1"/>
    <property type="molecule type" value="Genomic_DNA"/>
</dbReference>
<proteinExistence type="predicted"/>
<sequence length="128" mass="14671">MDLYIVWRAVRLVIAFSAGFRPLKRSVEGRSRNMGFLTRLFIPRKVRRLVHPVRGVKRSVKKAVVPKPVRNAMWTAHKVAHPVDSAAYALERSLRTKARTAKSPVYMHTGCSVRHRSPEARTKCRNGR</sequence>
<comment type="caution">
    <text evidence="1">The sequence shown here is derived from an EMBL/GenBank/DDBJ whole genome shotgun (WGS) entry which is preliminary data.</text>
</comment>
<evidence type="ECO:0000313" key="2">
    <source>
        <dbReference type="Proteomes" id="UP000030982"/>
    </source>
</evidence>
<gene>
    <name evidence="1" type="ORF">LK10_16830</name>
</gene>
<name>A0A0B2AH99_9MICC</name>
<dbReference type="AlphaFoldDB" id="A0A0B2AH99"/>
<reference evidence="1 2" key="1">
    <citation type="submission" date="2014-09" db="EMBL/GenBank/DDBJ databases">
        <title>Genome sequence of Sinomonas sp. MUSC 117.</title>
        <authorList>
            <person name="Lee L.-H."/>
        </authorList>
    </citation>
    <scope>NUCLEOTIDE SEQUENCE [LARGE SCALE GENOMIC DNA]</scope>
    <source>
        <strain evidence="1 2">MUSC 117</strain>
    </source>
</reference>
<keyword evidence="2" id="KW-1185">Reference proteome</keyword>
<accession>A0A0B2AH99</accession>
<dbReference type="Proteomes" id="UP000030982">
    <property type="component" value="Unassembled WGS sequence"/>
</dbReference>
<evidence type="ECO:0000313" key="1">
    <source>
        <dbReference type="EMBL" id="KHL01301.1"/>
    </source>
</evidence>
<protein>
    <submittedName>
        <fullName evidence="1">Uncharacterized protein</fullName>
    </submittedName>
</protein>